<keyword evidence="3" id="KW-0560">Oxidoreductase</keyword>
<dbReference type="AlphaFoldDB" id="A0A2T3AIM3"/>
<accession>A0A2T3AIM3</accession>
<dbReference type="InterPro" id="IPR020904">
    <property type="entry name" value="Sc_DH/Rdtase_CS"/>
</dbReference>
<dbReference type="InterPro" id="IPR002347">
    <property type="entry name" value="SDR_fam"/>
</dbReference>
<organism evidence="6 7">
    <name type="scientific">Coniella lustricola</name>
    <dbReference type="NCBI Taxonomy" id="2025994"/>
    <lineage>
        <taxon>Eukaryota</taxon>
        <taxon>Fungi</taxon>
        <taxon>Dikarya</taxon>
        <taxon>Ascomycota</taxon>
        <taxon>Pezizomycotina</taxon>
        <taxon>Sordariomycetes</taxon>
        <taxon>Sordariomycetidae</taxon>
        <taxon>Diaporthales</taxon>
        <taxon>Schizoparmaceae</taxon>
        <taxon>Coniella</taxon>
    </lineage>
</organism>
<dbReference type="PRINTS" id="PR00080">
    <property type="entry name" value="SDRFAMILY"/>
</dbReference>
<evidence type="ECO:0000313" key="7">
    <source>
        <dbReference type="Proteomes" id="UP000241462"/>
    </source>
</evidence>
<dbReference type="GO" id="GO:0006633">
    <property type="term" value="P:fatty acid biosynthetic process"/>
    <property type="evidence" value="ECO:0007669"/>
    <property type="project" value="TreeGrafter"/>
</dbReference>
<dbReference type="Gene3D" id="3.40.50.720">
    <property type="entry name" value="NAD(P)-binding Rossmann-like Domain"/>
    <property type="match status" value="1"/>
</dbReference>
<dbReference type="EMBL" id="KZ678385">
    <property type="protein sequence ID" value="PSR99220.1"/>
    <property type="molecule type" value="Genomic_DNA"/>
</dbReference>
<evidence type="ECO:0000256" key="2">
    <source>
        <dbReference type="ARBA" id="ARBA00022857"/>
    </source>
</evidence>
<dbReference type="PRINTS" id="PR00081">
    <property type="entry name" value="GDHRDH"/>
</dbReference>
<keyword evidence="7" id="KW-1185">Reference proteome</keyword>
<evidence type="ECO:0008006" key="8">
    <source>
        <dbReference type="Google" id="ProtNLM"/>
    </source>
</evidence>
<evidence type="ECO:0000256" key="4">
    <source>
        <dbReference type="RuleBase" id="RU000363"/>
    </source>
</evidence>
<dbReference type="SUPFAM" id="SSF51735">
    <property type="entry name" value="NAD(P)-binding Rossmann-fold domains"/>
    <property type="match status" value="1"/>
</dbReference>
<dbReference type="FunFam" id="3.40.50.720:FF:000084">
    <property type="entry name" value="Short-chain dehydrogenase reductase"/>
    <property type="match status" value="1"/>
</dbReference>
<dbReference type="InterPro" id="IPR036291">
    <property type="entry name" value="NAD(P)-bd_dom_sf"/>
</dbReference>
<dbReference type="STRING" id="2025994.A0A2T3AIM3"/>
<dbReference type="GO" id="GO:0016616">
    <property type="term" value="F:oxidoreductase activity, acting on the CH-OH group of donors, NAD or NADP as acceptor"/>
    <property type="evidence" value="ECO:0007669"/>
    <property type="project" value="TreeGrafter"/>
</dbReference>
<dbReference type="GO" id="GO:0048038">
    <property type="term" value="F:quinone binding"/>
    <property type="evidence" value="ECO:0007669"/>
    <property type="project" value="TreeGrafter"/>
</dbReference>
<protein>
    <recommendedName>
        <fullName evidence="8">3-oxoacyl-reductase</fullName>
    </recommendedName>
</protein>
<evidence type="ECO:0000256" key="3">
    <source>
        <dbReference type="ARBA" id="ARBA00023002"/>
    </source>
</evidence>
<evidence type="ECO:0000256" key="5">
    <source>
        <dbReference type="SAM" id="MobiDB-lite"/>
    </source>
</evidence>
<dbReference type="PANTHER" id="PTHR42760:SF133">
    <property type="entry name" value="3-OXOACYL-[ACYL-CARRIER-PROTEIN] REDUCTASE"/>
    <property type="match status" value="1"/>
</dbReference>
<dbReference type="PROSITE" id="PS00061">
    <property type="entry name" value="ADH_SHORT"/>
    <property type="match status" value="1"/>
</dbReference>
<dbReference type="Proteomes" id="UP000241462">
    <property type="component" value="Unassembled WGS sequence"/>
</dbReference>
<comment type="similarity">
    <text evidence="1 4">Belongs to the short-chain dehydrogenases/reductases (SDR) family.</text>
</comment>
<sequence>MNSLRGKTAVITGGSRGIGLAIAQHFARLGASTILVGRDNVTLRAAVESVQKQPVYTIQTPSATDSPSAPSLATSNIGPSPPSSTPAQQKQSIDILVNCAGVSQGSLLKSTSLEDIDKILDTNLKSAVLGCKYIGAHMMRRSGPSIINVSSVMAMRGGVGAAVYAATKAGLLGLTSSLSVELGQFGIRVNALVPGYIDTSMIQNFSRDALTRHIPLKRTGLVSEVADAAAFLAQNTYANNCVLTLDGGLTASMLSG</sequence>
<gene>
    <name evidence="6" type="ORF">BD289DRAFT_361317</name>
</gene>
<feature type="compositionally biased region" description="Low complexity" evidence="5">
    <location>
        <begin position="60"/>
        <end position="75"/>
    </location>
</feature>
<evidence type="ECO:0000256" key="1">
    <source>
        <dbReference type="ARBA" id="ARBA00006484"/>
    </source>
</evidence>
<dbReference type="FunCoup" id="A0A2T3AIM3">
    <property type="interactions" value="133"/>
</dbReference>
<proteinExistence type="inferred from homology"/>
<dbReference type="InParanoid" id="A0A2T3AIM3"/>
<dbReference type="PANTHER" id="PTHR42760">
    <property type="entry name" value="SHORT-CHAIN DEHYDROGENASES/REDUCTASES FAMILY MEMBER"/>
    <property type="match status" value="1"/>
</dbReference>
<evidence type="ECO:0000313" key="6">
    <source>
        <dbReference type="EMBL" id="PSR99220.1"/>
    </source>
</evidence>
<name>A0A2T3AIM3_9PEZI</name>
<feature type="region of interest" description="Disordered" evidence="5">
    <location>
        <begin position="58"/>
        <end position="89"/>
    </location>
</feature>
<keyword evidence="2" id="KW-0521">NADP</keyword>
<dbReference type="OrthoDB" id="47007at2759"/>
<dbReference type="Pfam" id="PF00106">
    <property type="entry name" value="adh_short"/>
    <property type="match status" value="1"/>
</dbReference>
<reference evidence="6 7" key="1">
    <citation type="journal article" date="2018" name="Mycol. Prog.">
        <title>Coniella lustricola, a new species from submerged detritus.</title>
        <authorList>
            <person name="Raudabaugh D.B."/>
            <person name="Iturriaga T."/>
            <person name="Carver A."/>
            <person name="Mondo S."/>
            <person name="Pangilinan J."/>
            <person name="Lipzen A."/>
            <person name="He G."/>
            <person name="Amirebrahimi M."/>
            <person name="Grigoriev I.V."/>
            <person name="Miller A.N."/>
        </authorList>
    </citation>
    <scope>NUCLEOTIDE SEQUENCE [LARGE SCALE GENOMIC DNA]</scope>
    <source>
        <strain evidence="6 7">B22-T-1</strain>
    </source>
</reference>